<dbReference type="PANTHER" id="PTHR47371:SF3">
    <property type="entry name" value="PHOSPHOGLYCEROL TRANSFERASE I"/>
    <property type="match status" value="1"/>
</dbReference>
<keyword evidence="9" id="KW-1185">Reference proteome</keyword>
<protein>
    <submittedName>
        <fullName evidence="8">Sulfatase-like hydrolase/transferase</fullName>
    </submittedName>
</protein>
<name>A0A7M1B9I9_9BACT</name>
<evidence type="ECO:0000256" key="1">
    <source>
        <dbReference type="ARBA" id="ARBA00004651"/>
    </source>
</evidence>
<keyword evidence="5 6" id="KW-0472">Membrane</keyword>
<dbReference type="PANTHER" id="PTHR47371">
    <property type="entry name" value="LIPOTEICHOIC ACID SYNTHASE"/>
    <property type="match status" value="1"/>
</dbReference>
<keyword evidence="8" id="KW-0378">Hydrolase</keyword>
<dbReference type="Gene3D" id="3.40.720.10">
    <property type="entry name" value="Alkaline Phosphatase, subunit A"/>
    <property type="match status" value="1"/>
</dbReference>
<evidence type="ECO:0000256" key="5">
    <source>
        <dbReference type="ARBA" id="ARBA00023136"/>
    </source>
</evidence>
<dbReference type="SUPFAM" id="SSF53649">
    <property type="entry name" value="Alkaline phosphatase-like"/>
    <property type="match status" value="1"/>
</dbReference>
<dbReference type="GO" id="GO:0005886">
    <property type="term" value="C:plasma membrane"/>
    <property type="evidence" value="ECO:0007669"/>
    <property type="project" value="UniProtKB-SubCell"/>
</dbReference>
<dbReference type="InterPro" id="IPR017850">
    <property type="entry name" value="Alkaline_phosphatase_core_sf"/>
</dbReference>
<dbReference type="Proteomes" id="UP000593580">
    <property type="component" value="Chromosome"/>
</dbReference>
<evidence type="ECO:0000256" key="6">
    <source>
        <dbReference type="SAM" id="Phobius"/>
    </source>
</evidence>
<evidence type="ECO:0000256" key="4">
    <source>
        <dbReference type="ARBA" id="ARBA00022989"/>
    </source>
</evidence>
<feature type="transmembrane region" description="Helical" evidence="6">
    <location>
        <begin position="62"/>
        <end position="80"/>
    </location>
</feature>
<evidence type="ECO:0000256" key="3">
    <source>
        <dbReference type="ARBA" id="ARBA00022692"/>
    </source>
</evidence>
<evidence type="ECO:0000313" key="9">
    <source>
        <dbReference type="Proteomes" id="UP000593580"/>
    </source>
</evidence>
<dbReference type="KEGG" id="spal:FM071_07365"/>
<feature type="domain" description="Sulfatase N-terminal" evidence="7">
    <location>
        <begin position="298"/>
        <end position="591"/>
    </location>
</feature>
<organism evidence="8 9">
    <name type="scientific">Sulfurimonas paralvinellae</name>
    <dbReference type="NCBI Taxonomy" id="317658"/>
    <lineage>
        <taxon>Bacteria</taxon>
        <taxon>Pseudomonadati</taxon>
        <taxon>Campylobacterota</taxon>
        <taxon>Epsilonproteobacteria</taxon>
        <taxon>Campylobacterales</taxon>
        <taxon>Sulfurimonadaceae</taxon>
        <taxon>Sulfurimonas</taxon>
    </lineage>
</organism>
<evidence type="ECO:0000313" key="8">
    <source>
        <dbReference type="EMBL" id="QOP46116.1"/>
    </source>
</evidence>
<dbReference type="CDD" id="cd16015">
    <property type="entry name" value="LTA_synthase"/>
    <property type="match status" value="1"/>
</dbReference>
<dbReference type="Pfam" id="PF00884">
    <property type="entry name" value="Sulfatase"/>
    <property type="match status" value="1"/>
</dbReference>
<gene>
    <name evidence="8" type="ORF">FM071_07365</name>
</gene>
<keyword evidence="8" id="KW-0808">Transferase</keyword>
<reference evidence="8 9" key="1">
    <citation type="submission" date="2019-07" db="EMBL/GenBank/DDBJ databases">
        <title>Sulfurimonas paralvinellae sp. nov., a novel mesophilic, hydrogen- and sulfur-oxidizing chemolithoautotroph within the Epsilonproteo- bacteria isolated from a deep-sea hydrothermal vent polychaete nest, reclassification of Thiomicrospira denitrificans as Sulfurimonas denitrificans comb. nov. and emended description of the genus Sulfurimonas.</title>
        <authorList>
            <person name="Wang S."/>
            <person name="Jiang L."/>
            <person name="Shao Z."/>
        </authorList>
    </citation>
    <scope>NUCLEOTIDE SEQUENCE [LARGE SCALE GENOMIC DNA]</scope>
    <source>
        <strain evidence="8 9">GO25</strain>
    </source>
</reference>
<evidence type="ECO:0000256" key="2">
    <source>
        <dbReference type="ARBA" id="ARBA00022475"/>
    </source>
</evidence>
<feature type="transmembrane region" description="Helical" evidence="6">
    <location>
        <begin position="147"/>
        <end position="170"/>
    </location>
</feature>
<feature type="transmembrane region" description="Helical" evidence="6">
    <location>
        <begin position="6"/>
        <end position="25"/>
    </location>
</feature>
<dbReference type="InterPro" id="IPR050448">
    <property type="entry name" value="OpgB/LTA_synthase_biosynth"/>
</dbReference>
<dbReference type="EMBL" id="CP041406">
    <property type="protein sequence ID" value="QOP46116.1"/>
    <property type="molecule type" value="Genomic_DNA"/>
</dbReference>
<keyword evidence="2" id="KW-1003">Cell membrane</keyword>
<comment type="subcellular location">
    <subcellularLocation>
        <location evidence="1">Cell membrane</location>
        <topology evidence="1">Multi-pass membrane protein</topology>
    </subcellularLocation>
</comment>
<keyword evidence="3 6" id="KW-0812">Transmembrane</keyword>
<evidence type="ECO:0000259" key="7">
    <source>
        <dbReference type="Pfam" id="PF00884"/>
    </source>
</evidence>
<feature type="transmembrane region" description="Helical" evidence="6">
    <location>
        <begin position="92"/>
        <end position="118"/>
    </location>
</feature>
<keyword evidence="4 6" id="KW-1133">Transmembrane helix</keyword>
<proteinExistence type="predicted"/>
<dbReference type="GO" id="GO:0016740">
    <property type="term" value="F:transferase activity"/>
    <property type="evidence" value="ECO:0007669"/>
    <property type="project" value="UniProtKB-KW"/>
</dbReference>
<dbReference type="AlphaFoldDB" id="A0A7M1B9I9"/>
<sequence length="665" mass="77074">MTDNKFYYFGLLRNILLLEIVFLFIMSLFRTLFFLFAPLKIEATFVNYLETFLFGLRLDLSVLAYVFALSFLFLSTAYIFRKYLSLKIIQTILLIYFFLTFILISLIIATDIGFYSYFADRVNIMIFGIMDDDTKALWEIAVKNYNLTFVFTAVLLYMIAIYKLVSTFLFNIKPIHLSNFGLLKHITTFLFIAVLTFLAIRGSFGTFPIYHWTRDVTGNNFLNKVSKDSTYLLLQAYREYKKSKKGQRNYIKEMGYSGHIEDAFKLLSSKKEINSTNLYQAITYKTPSNLLLEKHPVNVVIIMVESFGTPILKYQSETFDIERRLKKHFQSDDIRFKNFISTANGTIVSMEPMLLNLIARPGSVPYGQSLFSGISFKQAGAKVYKKKGYETSYIYGGDLSWRNVGRFFPRQGFEHVEGKAKIEEELHLDPELATHDWGVYDKYLYNYIYKKLKNARKPQLIYAMTTNNHPPYVISKEYKSKKLILSKELKKHLKGDLDLIKKRLYDYQYALDMAGRFLDMIKSSPLAKNTVVVITADNNTIEGSMNYDNFLQESKQIPFYIYMPKSIKPKNIDLSTPGSHKDIFPTLYNLTLSDTSYIAVGSNLLDKNITHCGFNNSGIIVSREGAFMLNKPQNQEEQKCQQLYKASLAVTDYLVKTQLHQKDKK</sequence>
<accession>A0A7M1B9I9</accession>
<dbReference type="GO" id="GO:0016787">
    <property type="term" value="F:hydrolase activity"/>
    <property type="evidence" value="ECO:0007669"/>
    <property type="project" value="UniProtKB-KW"/>
</dbReference>
<dbReference type="InterPro" id="IPR000917">
    <property type="entry name" value="Sulfatase_N"/>
</dbReference>
<feature type="transmembrane region" description="Helical" evidence="6">
    <location>
        <begin position="182"/>
        <end position="200"/>
    </location>
</feature>